<sequence>MAGARFVQELRARDPRRRFEITVLGAEREAAYNRVLLSSVLAGSLTPAEIETVPSAWYAAEDVELRTGIEVAMVDRRRRRVLTSGGEHIGYDRLVLATGSRAWVPPIDGLVRDDGELDEDVVVFRTLSDCRAMLARLGRVRRAVVLGGGLLGLEAARGLAGRGVEVEVVHPADRLMERQLDLDAGRVLARTLRSLGVRVRLGAQAVSYDEGPCGRGLVLDDGARVPADLLVVACGVRPNTGLAAAARLKIGRAIVVDDRLTSVTDPLIHAIGECAQHAEQVYGLVAPAWEQAAVLADVLTDGTARYAGSQVVTRLKAADVDLAAMGDTDVDDLDEELEVLRFADPARGTYQKIVIRDERVTGAIMLGGPETVGTVTQLFDRAALVPLDRRALIFPGVSDAGGPSDPADLPDDHTVCRCNGVSCGRVREAAEAGARSVADVAATTRATTGCGGCRADVAAVLAAARPADRAVEATVEVPA</sequence>
<dbReference type="InterPro" id="IPR052034">
    <property type="entry name" value="NasD-like"/>
</dbReference>
<dbReference type="Gene3D" id="3.30.390.30">
    <property type="match status" value="1"/>
</dbReference>
<feature type="domain" description="BFD-like [2Fe-2S]-binding" evidence="13">
    <location>
        <begin position="415"/>
        <end position="462"/>
    </location>
</feature>
<evidence type="ECO:0000259" key="14">
    <source>
        <dbReference type="Pfam" id="PF07992"/>
    </source>
</evidence>
<comment type="similarity">
    <text evidence="5">Belongs to the nitrite and sulfite reductase 4Fe-4S domain family.</text>
</comment>
<reference evidence="16 17" key="1">
    <citation type="submission" date="2019-03" db="EMBL/GenBank/DDBJ databases">
        <title>Draft genome sequences of novel Actinobacteria.</title>
        <authorList>
            <person name="Sahin N."/>
            <person name="Ay H."/>
            <person name="Saygin H."/>
        </authorList>
    </citation>
    <scope>NUCLEOTIDE SEQUENCE [LARGE SCALE GENOMIC DNA]</scope>
    <source>
        <strain evidence="16 17">5K138</strain>
    </source>
</reference>
<dbReference type="Gene3D" id="1.10.10.1100">
    <property type="entry name" value="BFD-like [2Fe-2S]-binding domain"/>
    <property type="match status" value="1"/>
</dbReference>
<gene>
    <name evidence="16" type="ORF">E1269_25720</name>
</gene>
<evidence type="ECO:0000256" key="4">
    <source>
        <dbReference type="ARBA" id="ARBA00005096"/>
    </source>
</evidence>
<evidence type="ECO:0000256" key="12">
    <source>
        <dbReference type="ARBA" id="ARBA00023014"/>
    </source>
</evidence>
<evidence type="ECO:0000259" key="15">
    <source>
        <dbReference type="Pfam" id="PF18267"/>
    </source>
</evidence>
<dbReference type="SUPFAM" id="SSF51905">
    <property type="entry name" value="FAD/NAD(P)-binding domain"/>
    <property type="match status" value="2"/>
</dbReference>
<dbReference type="InterPro" id="IPR041854">
    <property type="entry name" value="BFD-like_2Fe2S-bd_dom_sf"/>
</dbReference>
<evidence type="ECO:0000256" key="2">
    <source>
        <dbReference type="ARBA" id="ARBA00001966"/>
    </source>
</evidence>
<comment type="cofactor">
    <cofactor evidence="1">
        <name>siroheme</name>
        <dbReference type="ChEBI" id="CHEBI:60052"/>
    </cofactor>
</comment>
<evidence type="ECO:0000256" key="1">
    <source>
        <dbReference type="ARBA" id="ARBA00001929"/>
    </source>
</evidence>
<evidence type="ECO:0000256" key="6">
    <source>
        <dbReference type="ARBA" id="ARBA00022617"/>
    </source>
</evidence>
<comment type="caution">
    <text evidence="16">The sequence shown here is derived from an EMBL/GenBank/DDBJ whole genome shotgun (WGS) entry which is preliminary data.</text>
</comment>
<evidence type="ECO:0000256" key="7">
    <source>
        <dbReference type="ARBA" id="ARBA00022630"/>
    </source>
</evidence>
<keyword evidence="8" id="KW-0479">Metal-binding</keyword>
<dbReference type="PANTHER" id="PTHR43809">
    <property type="entry name" value="NITRITE REDUCTASE (NADH) LARGE SUBUNIT"/>
    <property type="match status" value="1"/>
</dbReference>
<evidence type="ECO:0000256" key="5">
    <source>
        <dbReference type="ARBA" id="ARBA00010429"/>
    </source>
</evidence>
<evidence type="ECO:0000256" key="11">
    <source>
        <dbReference type="ARBA" id="ARBA00023004"/>
    </source>
</evidence>
<dbReference type="InterPro" id="IPR023753">
    <property type="entry name" value="FAD/NAD-binding_dom"/>
</dbReference>
<keyword evidence="9" id="KW-0274">FAD</keyword>
<evidence type="ECO:0000256" key="9">
    <source>
        <dbReference type="ARBA" id="ARBA00022827"/>
    </source>
</evidence>
<keyword evidence="10" id="KW-0560">Oxidoreductase</keyword>
<keyword evidence="6" id="KW-0349">Heme</keyword>
<name>A0A4R5CPN2_9ACTN</name>
<dbReference type="AlphaFoldDB" id="A0A4R5CPN2"/>
<keyword evidence="11" id="KW-0408">Iron</keyword>
<dbReference type="Pfam" id="PF04324">
    <property type="entry name" value="Fer2_BFD"/>
    <property type="match status" value="1"/>
</dbReference>
<evidence type="ECO:0000313" key="17">
    <source>
        <dbReference type="Proteomes" id="UP000294739"/>
    </source>
</evidence>
<keyword evidence="12" id="KW-0411">Iron-sulfur</keyword>
<comment type="cofactor">
    <cofactor evidence="2">
        <name>[4Fe-4S] cluster</name>
        <dbReference type="ChEBI" id="CHEBI:49883"/>
    </cofactor>
</comment>
<feature type="domain" description="FAD/NAD(P)-binding" evidence="14">
    <location>
        <begin position="1"/>
        <end position="292"/>
    </location>
</feature>
<evidence type="ECO:0000259" key="13">
    <source>
        <dbReference type="Pfam" id="PF04324"/>
    </source>
</evidence>
<protein>
    <submittedName>
        <fullName evidence="16">NAD(P)/FAD-dependent oxidoreductase</fullName>
    </submittedName>
</protein>
<dbReference type="InParanoid" id="A0A4R5CPN2"/>
<dbReference type="InterPro" id="IPR041575">
    <property type="entry name" value="Rubredoxin_C"/>
</dbReference>
<dbReference type="PANTHER" id="PTHR43809:SF1">
    <property type="entry name" value="NITRITE REDUCTASE (NADH) LARGE SUBUNIT"/>
    <property type="match status" value="1"/>
</dbReference>
<dbReference type="Gene3D" id="3.50.50.60">
    <property type="entry name" value="FAD/NAD(P)-binding domain"/>
    <property type="match status" value="2"/>
</dbReference>
<dbReference type="InterPro" id="IPR007419">
    <property type="entry name" value="BFD-like_2Fe2S-bd_dom"/>
</dbReference>
<dbReference type="PRINTS" id="PR00368">
    <property type="entry name" value="FADPNR"/>
</dbReference>
<comment type="pathway">
    <text evidence="4">Nitrogen metabolism; nitrate reduction (assimilation).</text>
</comment>
<dbReference type="OrthoDB" id="9768666at2"/>
<dbReference type="Proteomes" id="UP000294739">
    <property type="component" value="Unassembled WGS sequence"/>
</dbReference>
<proteinExistence type="inferred from homology"/>
<comment type="cofactor">
    <cofactor evidence="3">
        <name>FAD</name>
        <dbReference type="ChEBI" id="CHEBI:57692"/>
    </cofactor>
</comment>
<dbReference type="GO" id="GO:0046872">
    <property type="term" value="F:metal ion binding"/>
    <property type="evidence" value="ECO:0007669"/>
    <property type="project" value="UniProtKB-KW"/>
</dbReference>
<dbReference type="InterPro" id="IPR016156">
    <property type="entry name" value="FAD/NAD-linked_Rdtase_dimer_sf"/>
</dbReference>
<dbReference type="Pfam" id="PF07992">
    <property type="entry name" value="Pyr_redox_2"/>
    <property type="match status" value="1"/>
</dbReference>
<feature type="domain" description="NADH-rubredoxin oxidoreductase C-terminal" evidence="15">
    <location>
        <begin position="312"/>
        <end position="368"/>
    </location>
</feature>
<dbReference type="Pfam" id="PF18267">
    <property type="entry name" value="Rubredoxin_C"/>
    <property type="match status" value="1"/>
</dbReference>
<evidence type="ECO:0000256" key="10">
    <source>
        <dbReference type="ARBA" id="ARBA00023002"/>
    </source>
</evidence>
<dbReference type="InterPro" id="IPR036188">
    <property type="entry name" value="FAD/NAD-bd_sf"/>
</dbReference>
<dbReference type="EMBL" id="SMKZ01000051">
    <property type="protein sequence ID" value="TDE00354.1"/>
    <property type="molecule type" value="Genomic_DNA"/>
</dbReference>
<evidence type="ECO:0000256" key="3">
    <source>
        <dbReference type="ARBA" id="ARBA00001974"/>
    </source>
</evidence>
<keyword evidence="7" id="KW-0285">Flavoprotein</keyword>
<accession>A0A4R5CPN2</accession>
<dbReference type="GO" id="GO:0051536">
    <property type="term" value="F:iron-sulfur cluster binding"/>
    <property type="evidence" value="ECO:0007669"/>
    <property type="project" value="UniProtKB-KW"/>
</dbReference>
<organism evidence="16 17">
    <name type="scientific">Jiangella asiatica</name>
    <dbReference type="NCBI Taxonomy" id="2530372"/>
    <lineage>
        <taxon>Bacteria</taxon>
        <taxon>Bacillati</taxon>
        <taxon>Actinomycetota</taxon>
        <taxon>Actinomycetes</taxon>
        <taxon>Jiangellales</taxon>
        <taxon>Jiangellaceae</taxon>
        <taxon>Jiangella</taxon>
    </lineage>
</organism>
<keyword evidence="17" id="KW-1185">Reference proteome</keyword>
<evidence type="ECO:0000313" key="16">
    <source>
        <dbReference type="EMBL" id="TDE00354.1"/>
    </source>
</evidence>
<evidence type="ECO:0000256" key="8">
    <source>
        <dbReference type="ARBA" id="ARBA00022723"/>
    </source>
</evidence>
<dbReference type="GO" id="GO:0016491">
    <property type="term" value="F:oxidoreductase activity"/>
    <property type="evidence" value="ECO:0007669"/>
    <property type="project" value="UniProtKB-KW"/>
</dbReference>